<name>A0A2G7T8H7_9FLAO</name>
<evidence type="ECO:0000313" key="1">
    <source>
        <dbReference type="EMBL" id="PII36218.1"/>
    </source>
</evidence>
<gene>
    <name evidence="1" type="ORF">CTI11_08705</name>
</gene>
<reference evidence="1" key="1">
    <citation type="submission" date="2017-10" db="EMBL/GenBank/DDBJ databases">
        <title>Chryseobacterium sp. B5 is a hydrocarbonoclastic and plant growth promoting bacterium.</title>
        <authorList>
            <person name="Thijs S."/>
            <person name="Gkorezis P."/>
            <person name="Van Hamme J."/>
        </authorList>
    </citation>
    <scope>NUCLEOTIDE SEQUENCE</scope>
    <source>
        <strain evidence="1">B5</strain>
    </source>
</reference>
<dbReference type="AlphaFoldDB" id="A0A2G7T8H7"/>
<dbReference type="EMBL" id="PEKC01000023">
    <property type="protein sequence ID" value="PII36218.1"/>
    <property type="molecule type" value="Genomic_DNA"/>
</dbReference>
<protein>
    <submittedName>
        <fullName evidence="1">Uncharacterized protein</fullName>
    </submittedName>
</protein>
<comment type="caution">
    <text evidence="1">The sequence shown here is derived from an EMBL/GenBank/DDBJ whole genome shotgun (WGS) entry which is preliminary data.</text>
</comment>
<proteinExistence type="predicted"/>
<sequence>MRGNSYSVGANLAVGILGAMLGSAADSAPVQQYKTRYTVKLADGEVQYFDEVKADSFRHSPGVCIHVPEITLATQNLCNQTVDGVRKRYFSQR</sequence>
<organism evidence="1">
    <name type="scientific">Chryseobacterium sp. B5</name>
    <dbReference type="NCBI Taxonomy" id="2050562"/>
    <lineage>
        <taxon>Bacteria</taxon>
        <taxon>Pseudomonadati</taxon>
        <taxon>Bacteroidota</taxon>
        <taxon>Flavobacteriia</taxon>
        <taxon>Flavobacteriales</taxon>
        <taxon>Weeksellaceae</taxon>
        <taxon>Chryseobacterium group</taxon>
        <taxon>Chryseobacterium</taxon>
    </lineage>
</organism>
<accession>A0A2G7T8H7</accession>